<keyword evidence="3" id="KW-1185">Reference proteome</keyword>
<accession>A0ABR1J8A2</accession>
<evidence type="ECO:0000259" key="1">
    <source>
        <dbReference type="Pfam" id="PF14832"/>
    </source>
</evidence>
<proteinExistence type="predicted"/>
<evidence type="ECO:0000313" key="3">
    <source>
        <dbReference type="Proteomes" id="UP001498398"/>
    </source>
</evidence>
<organism evidence="2 3">
    <name type="scientific">Marasmiellus scandens</name>
    <dbReference type="NCBI Taxonomy" id="2682957"/>
    <lineage>
        <taxon>Eukaryota</taxon>
        <taxon>Fungi</taxon>
        <taxon>Dikarya</taxon>
        <taxon>Basidiomycota</taxon>
        <taxon>Agaricomycotina</taxon>
        <taxon>Agaricomycetes</taxon>
        <taxon>Agaricomycetidae</taxon>
        <taxon>Agaricales</taxon>
        <taxon>Marasmiineae</taxon>
        <taxon>Omphalotaceae</taxon>
        <taxon>Marasmiellus</taxon>
    </lineage>
</organism>
<dbReference type="InterPro" id="IPR014347">
    <property type="entry name" value="Tautomerase/MIF_sf"/>
</dbReference>
<reference evidence="2 3" key="1">
    <citation type="submission" date="2024-01" db="EMBL/GenBank/DDBJ databases">
        <title>A draft genome for the cacao thread blight pathogen Marasmiellus scandens.</title>
        <authorList>
            <person name="Baruah I.K."/>
            <person name="Leung J."/>
            <person name="Bukari Y."/>
            <person name="Amoako-Attah I."/>
            <person name="Meinhardt L.W."/>
            <person name="Bailey B.A."/>
            <person name="Cohen S.P."/>
        </authorList>
    </citation>
    <scope>NUCLEOTIDE SEQUENCE [LARGE SCALE GENOMIC DNA]</scope>
    <source>
        <strain evidence="2 3">GH-19</strain>
    </source>
</reference>
<sequence length="138" mass="16317">MPFHRIYCPPDLYTPSEKQGIAQALTSLYERLPKFYVVVNFIHVGKDEFFVGGEKNDKFVRISVHHLARNLGTEEEKRIWMDKYEKAMEPWTRDKGIAWELQISNQDPVFWNENGIRPPPFGSEEFGVWKEKNEPLPY</sequence>
<dbReference type="Proteomes" id="UP001498398">
    <property type="component" value="Unassembled WGS sequence"/>
</dbReference>
<dbReference type="Gene3D" id="3.30.429.10">
    <property type="entry name" value="Macrophage Migration Inhibitory Factor"/>
    <property type="match status" value="1"/>
</dbReference>
<gene>
    <name evidence="2" type="ORF">VKT23_012611</name>
</gene>
<comment type="caution">
    <text evidence="2">The sequence shown here is derived from an EMBL/GenBank/DDBJ whole genome shotgun (WGS) entry which is preliminary data.</text>
</comment>
<dbReference type="Pfam" id="PF14832">
    <property type="entry name" value="Tautomerase_3"/>
    <property type="match status" value="1"/>
</dbReference>
<feature type="domain" description="Tautomerase cis-CaaD-like" evidence="1">
    <location>
        <begin position="1"/>
        <end position="134"/>
    </location>
</feature>
<evidence type="ECO:0000313" key="2">
    <source>
        <dbReference type="EMBL" id="KAK7451271.1"/>
    </source>
</evidence>
<dbReference type="InterPro" id="IPR028116">
    <property type="entry name" value="Cis-CaaD-like"/>
</dbReference>
<name>A0ABR1J8A2_9AGAR</name>
<dbReference type="EMBL" id="JBANRG010000031">
    <property type="protein sequence ID" value="KAK7451271.1"/>
    <property type="molecule type" value="Genomic_DNA"/>
</dbReference>
<protein>
    <recommendedName>
        <fullName evidence="1">Tautomerase cis-CaaD-like domain-containing protein</fullName>
    </recommendedName>
</protein>